<name>A0A542DMU7_AMYCI</name>
<reference evidence="2 3" key="1">
    <citation type="submission" date="2019-06" db="EMBL/GenBank/DDBJ databases">
        <title>Sequencing the genomes of 1000 actinobacteria strains.</title>
        <authorList>
            <person name="Klenk H.-P."/>
        </authorList>
    </citation>
    <scope>NUCLEOTIDE SEQUENCE [LARGE SCALE GENOMIC DNA]</scope>
    <source>
        <strain evidence="2 3">DSM 45679</strain>
    </source>
</reference>
<accession>A0A542DMU7</accession>
<evidence type="ECO:0000259" key="1">
    <source>
        <dbReference type="Pfam" id="PF08241"/>
    </source>
</evidence>
<protein>
    <submittedName>
        <fullName evidence="2">Ubiquinone/menaquinone biosynthesis C-methylase UbiE</fullName>
    </submittedName>
</protein>
<keyword evidence="2" id="KW-0489">Methyltransferase</keyword>
<sequence>MQEGYSPGVAGFVLPLLRPGMRVLDAGCGSGAITLGLEAATRGVRLLGVDRALGETAPAAPDSSTVDFLAAAADSLPFPADSMDVVFAHALLERVADPAAVLGEFGRVLRPGGALALSTSDWSRARIRPRTANVDAALRGYQLLRRRDGGNPFAGRRVAEQVQRAGFTDVRSRTRYLPDRDYRELGRAVEAELAVALESAGSDRALLASAARSAWVWARGGGGEFSQCWVEILATSPVASPT</sequence>
<dbReference type="InterPro" id="IPR029063">
    <property type="entry name" value="SAM-dependent_MTases_sf"/>
</dbReference>
<dbReference type="InterPro" id="IPR013216">
    <property type="entry name" value="Methyltransf_11"/>
</dbReference>
<dbReference type="Proteomes" id="UP000320876">
    <property type="component" value="Unassembled WGS sequence"/>
</dbReference>
<dbReference type="GO" id="GO:0008757">
    <property type="term" value="F:S-adenosylmethionine-dependent methyltransferase activity"/>
    <property type="evidence" value="ECO:0007669"/>
    <property type="project" value="InterPro"/>
</dbReference>
<evidence type="ECO:0000313" key="3">
    <source>
        <dbReference type="Proteomes" id="UP000320876"/>
    </source>
</evidence>
<gene>
    <name evidence="2" type="ORF">FB471_4214</name>
</gene>
<keyword evidence="2" id="KW-0830">Ubiquinone</keyword>
<evidence type="ECO:0000313" key="2">
    <source>
        <dbReference type="EMBL" id="TQJ04421.1"/>
    </source>
</evidence>
<keyword evidence="2" id="KW-0808">Transferase</keyword>
<organism evidence="2 3">
    <name type="scientific">Amycolatopsis cihanbeyliensis</name>
    <dbReference type="NCBI Taxonomy" id="1128664"/>
    <lineage>
        <taxon>Bacteria</taxon>
        <taxon>Bacillati</taxon>
        <taxon>Actinomycetota</taxon>
        <taxon>Actinomycetes</taxon>
        <taxon>Pseudonocardiales</taxon>
        <taxon>Pseudonocardiaceae</taxon>
        <taxon>Amycolatopsis</taxon>
    </lineage>
</organism>
<dbReference type="PANTHER" id="PTHR43591:SF24">
    <property type="entry name" value="2-METHOXY-6-POLYPRENYL-1,4-BENZOQUINOL METHYLASE, MITOCHONDRIAL"/>
    <property type="match status" value="1"/>
</dbReference>
<keyword evidence="3" id="KW-1185">Reference proteome</keyword>
<dbReference type="AlphaFoldDB" id="A0A542DMU7"/>
<dbReference type="Pfam" id="PF08241">
    <property type="entry name" value="Methyltransf_11"/>
    <property type="match status" value="1"/>
</dbReference>
<dbReference type="CDD" id="cd02440">
    <property type="entry name" value="AdoMet_MTases"/>
    <property type="match status" value="1"/>
</dbReference>
<dbReference type="EMBL" id="VFML01000001">
    <property type="protein sequence ID" value="TQJ04421.1"/>
    <property type="molecule type" value="Genomic_DNA"/>
</dbReference>
<dbReference type="GO" id="GO:0032259">
    <property type="term" value="P:methylation"/>
    <property type="evidence" value="ECO:0007669"/>
    <property type="project" value="UniProtKB-KW"/>
</dbReference>
<dbReference type="Gene3D" id="3.40.50.150">
    <property type="entry name" value="Vaccinia Virus protein VP39"/>
    <property type="match status" value="1"/>
</dbReference>
<feature type="domain" description="Methyltransferase type 11" evidence="1">
    <location>
        <begin position="24"/>
        <end position="116"/>
    </location>
</feature>
<comment type="caution">
    <text evidence="2">The sequence shown here is derived from an EMBL/GenBank/DDBJ whole genome shotgun (WGS) entry which is preliminary data.</text>
</comment>
<proteinExistence type="predicted"/>
<dbReference type="RefSeq" id="WP_211358085.1">
    <property type="nucleotide sequence ID" value="NZ_VFML01000001.1"/>
</dbReference>
<dbReference type="PANTHER" id="PTHR43591">
    <property type="entry name" value="METHYLTRANSFERASE"/>
    <property type="match status" value="1"/>
</dbReference>
<dbReference type="SUPFAM" id="SSF53335">
    <property type="entry name" value="S-adenosyl-L-methionine-dependent methyltransferases"/>
    <property type="match status" value="1"/>
</dbReference>